<dbReference type="Gene3D" id="3.40.50.1000">
    <property type="entry name" value="HAD superfamily/HAD-like"/>
    <property type="match status" value="1"/>
</dbReference>
<proteinExistence type="predicted"/>
<gene>
    <name evidence="2" type="ORF">DQP57_12045</name>
</gene>
<reference evidence="2 3" key="1">
    <citation type="submission" date="2018-06" db="EMBL/GenBank/DDBJ databases">
        <title>NTM in soil in Japan.</title>
        <authorList>
            <person name="Ohya K."/>
        </authorList>
    </citation>
    <scope>NUCLEOTIDE SEQUENCE [LARGE SCALE GENOMIC DNA]</scope>
    <source>
        <strain evidence="2 3">GF28</strain>
    </source>
</reference>
<organism evidence="2 3">
    <name type="scientific">Mycobacterium colombiense</name>
    <dbReference type="NCBI Taxonomy" id="339268"/>
    <lineage>
        <taxon>Bacteria</taxon>
        <taxon>Bacillati</taxon>
        <taxon>Actinomycetota</taxon>
        <taxon>Actinomycetes</taxon>
        <taxon>Mycobacteriales</taxon>
        <taxon>Mycobacteriaceae</taxon>
        <taxon>Mycobacterium</taxon>
        <taxon>Mycobacterium avium complex (MAC)</taxon>
    </lineage>
</organism>
<dbReference type="Proteomes" id="UP000250915">
    <property type="component" value="Unassembled WGS sequence"/>
</dbReference>
<accession>A0A329LVI7</accession>
<comment type="caution">
    <text evidence="2">The sequence shown here is derived from an EMBL/GenBank/DDBJ whole genome shotgun (WGS) entry which is preliminary data.</text>
</comment>
<dbReference type="OrthoDB" id="7592866at2"/>
<dbReference type="InterPro" id="IPR023214">
    <property type="entry name" value="HAD_sf"/>
</dbReference>
<dbReference type="SUPFAM" id="SSF56784">
    <property type="entry name" value="HAD-like"/>
    <property type="match status" value="1"/>
</dbReference>
<sequence length="124" mass="14022">MARIPAAIIDVDDTLVDARGRRIAQGIEFARRQYGAGRTIVVVTAREARLYRQTTRWLAMNLPVPFVGPFHRRNGDARPFAIVKQEIYRLLSERFDICAAIDDNPSVLAAWRQLGIPEVEAVPH</sequence>
<dbReference type="EMBL" id="QMEV01000020">
    <property type="protein sequence ID" value="RAV11200.1"/>
    <property type="molecule type" value="Genomic_DNA"/>
</dbReference>
<dbReference type="InterPro" id="IPR036412">
    <property type="entry name" value="HAD-like_sf"/>
</dbReference>
<dbReference type="Pfam" id="PF25109">
    <property type="entry name" value="HAD_PNKP"/>
    <property type="match status" value="1"/>
</dbReference>
<protein>
    <recommendedName>
        <fullName evidence="1">Polynucleotide kinase PNKP phosphatase domain-containing protein</fullName>
    </recommendedName>
</protein>
<dbReference type="RefSeq" id="WP_112633199.1">
    <property type="nucleotide sequence ID" value="NZ_QMEV01000020.1"/>
</dbReference>
<dbReference type="InterPro" id="IPR056782">
    <property type="entry name" value="HAD_PNKP"/>
</dbReference>
<evidence type="ECO:0000313" key="3">
    <source>
        <dbReference type="Proteomes" id="UP000250915"/>
    </source>
</evidence>
<evidence type="ECO:0000313" key="2">
    <source>
        <dbReference type="EMBL" id="RAV11200.1"/>
    </source>
</evidence>
<feature type="domain" description="Polynucleotide kinase PNKP phosphatase" evidence="1">
    <location>
        <begin position="28"/>
        <end position="117"/>
    </location>
</feature>
<name>A0A329LVI7_9MYCO</name>
<evidence type="ECO:0000259" key="1">
    <source>
        <dbReference type="Pfam" id="PF25109"/>
    </source>
</evidence>
<dbReference type="AlphaFoldDB" id="A0A329LVI7"/>